<proteinExistence type="predicted"/>
<evidence type="ECO:0000313" key="3">
    <source>
        <dbReference type="Proteomes" id="UP000559117"/>
    </source>
</evidence>
<evidence type="ECO:0000313" key="2">
    <source>
        <dbReference type="EMBL" id="MBB5336212.1"/>
    </source>
</evidence>
<organism evidence="2 3">
    <name type="scientific">Pectinatus brassicae</name>
    <dbReference type="NCBI Taxonomy" id="862415"/>
    <lineage>
        <taxon>Bacteria</taxon>
        <taxon>Bacillati</taxon>
        <taxon>Bacillota</taxon>
        <taxon>Negativicutes</taxon>
        <taxon>Selenomonadales</taxon>
        <taxon>Selenomonadaceae</taxon>
        <taxon>Pectinatus</taxon>
    </lineage>
</organism>
<feature type="chain" id="PRO_5032319395" evidence="1">
    <location>
        <begin position="26"/>
        <end position="105"/>
    </location>
</feature>
<evidence type="ECO:0000256" key="1">
    <source>
        <dbReference type="SAM" id="SignalP"/>
    </source>
</evidence>
<comment type="caution">
    <text evidence="2">The sequence shown here is derived from an EMBL/GenBank/DDBJ whole genome shotgun (WGS) entry which is preliminary data.</text>
</comment>
<name>A0A840UPT6_9FIRM</name>
<dbReference type="EMBL" id="JACHFH010000014">
    <property type="protein sequence ID" value="MBB5336212.1"/>
    <property type="molecule type" value="Genomic_DNA"/>
</dbReference>
<dbReference type="Proteomes" id="UP000559117">
    <property type="component" value="Unassembled WGS sequence"/>
</dbReference>
<feature type="signal peptide" evidence="1">
    <location>
        <begin position="1"/>
        <end position="25"/>
    </location>
</feature>
<gene>
    <name evidence="2" type="ORF">HNR32_001360</name>
</gene>
<reference evidence="2 3" key="1">
    <citation type="submission" date="2020-08" db="EMBL/GenBank/DDBJ databases">
        <title>Genomic Encyclopedia of Type Strains, Phase IV (KMG-IV): sequencing the most valuable type-strain genomes for metagenomic binning, comparative biology and taxonomic classification.</title>
        <authorList>
            <person name="Goeker M."/>
        </authorList>
    </citation>
    <scope>NUCLEOTIDE SEQUENCE [LARGE SCALE GENOMIC DNA]</scope>
    <source>
        <strain evidence="2 3">DSM 24661</strain>
    </source>
</reference>
<sequence>MAGKKIIIILAVVLGIVMASITAFAATAAEVQQAQIVSQLTNRSVNSVLQESYQTNKTFGQIADEAGKKDAFREELTSNKKNIEQKKILSGQIWGTKARLQVNEN</sequence>
<accession>A0A840UPT6</accession>
<dbReference type="AlphaFoldDB" id="A0A840UPT6"/>
<keyword evidence="3" id="KW-1185">Reference proteome</keyword>
<dbReference type="RefSeq" id="WP_183860952.1">
    <property type="nucleotide sequence ID" value="NZ_JACHFH010000014.1"/>
</dbReference>
<protein>
    <submittedName>
        <fullName evidence="2">Type II secretory pathway pseudopilin PulG</fullName>
    </submittedName>
</protein>
<keyword evidence="1" id="KW-0732">Signal</keyword>